<protein>
    <submittedName>
        <fullName evidence="7">Proteasome lid subunit RPN8/RPN11</fullName>
    </submittedName>
</protein>
<dbReference type="Pfam" id="PF14464">
    <property type="entry name" value="Prok-JAB"/>
    <property type="match status" value="1"/>
</dbReference>
<accession>A0A7W6C219</accession>
<dbReference type="Gene3D" id="3.40.140.10">
    <property type="entry name" value="Cytidine Deaminase, domain 2"/>
    <property type="match status" value="1"/>
</dbReference>
<keyword evidence="5" id="KW-0482">Metalloprotease</keyword>
<dbReference type="InterPro" id="IPR037518">
    <property type="entry name" value="MPN"/>
</dbReference>
<dbReference type="PANTHER" id="PTHR34858">
    <property type="entry name" value="CYSO-CYSTEINE PEPTIDASE"/>
    <property type="match status" value="1"/>
</dbReference>
<dbReference type="GO" id="GO:0008270">
    <property type="term" value="F:zinc ion binding"/>
    <property type="evidence" value="ECO:0007669"/>
    <property type="project" value="TreeGrafter"/>
</dbReference>
<dbReference type="EMBL" id="JACIDY010000002">
    <property type="protein sequence ID" value="MBB3939418.1"/>
    <property type="molecule type" value="Genomic_DNA"/>
</dbReference>
<evidence type="ECO:0000256" key="4">
    <source>
        <dbReference type="ARBA" id="ARBA00022833"/>
    </source>
</evidence>
<keyword evidence="7" id="KW-0647">Proteasome</keyword>
<keyword evidence="3" id="KW-0378">Hydrolase</keyword>
<keyword evidence="4" id="KW-0862">Zinc</keyword>
<dbReference type="AlphaFoldDB" id="A0A7W6C219"/>
<evidence type="ECO:0000256" key="2">
    <source>
        <dbReference type="ARBA" id="ARBA00022723"/>
    </source>
</evidence>
<evidence type="ECO:0000256" key="3">
    <source>
        <dbReference type="ARBA" id="ARBA00022801"/>
    </source>
</evidence>
<proteinExistence type="predicted"/>
<comment type="caution">
    <text evidence="7">The sequence shown here is derived from an EMBL/GenBank/DDBJ whole genome shotgun (WGS) entry which is preliminary data.</text>
</comment>
<dbReference type="GO" id="GO:0000502">
    <property type="term" value="C:proteasome complex"/>
    <property type="evidence" value="ECO:0007669"/>
    <property type="project" value="UniProtKB-KW"/>
</dbReference>
<dbReference type="InterPro" id="IPR028090">
    <property type="entry name" value="JAB_dom_prok"/>
</dbReference>
<organism evidence="7 8">
    <name type="scientific">Novosphingobium fluoreni</name>
    <dbReference type="NCBI Taxonomy" id="1391222"/>
    <lineage>
        <taxon>Bacteria</taxon>
        <taxon>Pseudomonadati</taxon>
        <taxon>Pseudomonadota</taxon>
        <taxon>Alphaproteobacteria</taxon>
        <taxon>Sphingomonadales</taxon>
        <taxon>Sphingomonadaceae</taxon>
        <taxon>Novosphingobium</taxon>
    </lineage>
</organism>
<reference evidence="7 8" key="1">
    <citation type="submission" date="2020-08" db="EMBL/GenBank/DDBJ databases">
        <title>Genomic Encyclopedia of Type Strains, Phase IV (KMG-IV): sequencing the most valuable type-strain genomes for metagenomic binning, comparative biology and taxonomic classification.</title>
        <authorList>
            <person name="Goeker M."/>
        </authorList>
    </citation>
    <scope>NUCLEOTIDE SEQUENCE [LARGE SCALE GENOMIC DNA]</scope>
    <source>
        <strain evidence="7 8">DSM 27568</strain>
    </source>
</reference>
<evidence type="ECO:0000313" key="7">
    <source>
        <dbReference type="EMBL" id="MBB3939418.1"/>
    </source>
</evidence>
<sequence length="129" mass="13446">MEVTSGVIATLLKEAEASAPLECCGLLLGHGERIDQAAPAANISPAPETRFEIDPAALFAAHRAARASGAAVLGYYHSHPKGHPVPSATDCEHSTGDLRVWAIIAAGEVAFWRDSGNGFTPLSCRIIDG</sequence>
<gene>
    <name evidence="7" type="ORF">GGR39_001058</name>
</gene>
<evidence type="ECO:0000256" key="5">
    <source>
        <dbReference type="ARBA" id="ARBA00023049"/>
    </source>
</evidence>
<dbReference type="GO" id="GO:0008235">
    <property type="term" value="F:metalloexopeptidase activity"/>
    <property type="evidence" value="ECO:0007669"/>
    <property type="project" value="TreeGrafter"/>
</dbReference>
<dbReference type="InterPro" id="IPR051929">
    <property type="entry name" value="VirAsm_ModProt"/>
</dbReference>
<evidence type="ECO:0000313" key="8">
    <source>
        <dbReference type="Proteomes" id="UP000561459"/>
    </source>
</evidence>
<keyword evidence="2" id="KW-0479">Metal-binding</keyword>
<evidence type="ECO:0000259" key="6">
    <source>
        <dbReference type="PROSITE" id="PS50249"/>
    </source>
</evidence>
<keyword evidence="1" id="KW-0645">Protease</keyword>
<dbReference type="PANTHER" id="PTHR34858:SF1">
    <property type="entry name" value="CYSO-CYSTEINE PEPTIDASE"/>
    <property type="match status" value="1"/>
</dbReference>
<feature type="domain" description="MPN" evidence="6">
    <location>
        <begin position="1"/>
        <end position="128"/>
    </location>
</feature>
<dbReference type="SUPFAM" id="SSF102712">
    <property type="entry name" value="JAB1/MPN domain"/>
    <property type="match status" value="1"/>
</dbReference>
<evidence type="ECO:0000256" key="1">
    <source>
        <dbReference type="ARBA" id="ARBA00022670"/>
    </source>
</evidence>
<dbReference type="GO" id="GO:0006508">
    <property type="term" value="P:proteolysis"/>
    <property type="evidence" value="ECO:0007669"/>
    <property type="project" value="UniProtKB-KW"/>
</dbReference>
<dbReference type="Proteomes" id="UP000561459">
    <property type="component" value="Unassembled WGS sequence"/>
</dbReference>
<dbReference type="CDD" id="cd08070">
    <property type="entry name" value="MPN_like"/>
    <property type="match status" value="1"/>
</dbReference>
<name>A0A7W6C219_9SPHN</name>
<dbReference type="PROSITE" id="PS50249">
    <property type="entry name" value="MPN"/>
    <property type="match status" value="1"/>
</dbReference>
<keyword evidence="8" id="KW-1185">Reference proteome</keyword>